<reference evidence="5" key="1">
    <citation type="submission" date="2023-03" db="EMBL/GenBank/DDBJ databases">
        <title>Lomoglobus Profundus gen. nov., sp. nov., a novel member of the phylum Verrucomicrobia, isolated from deep-marine sediment of South China Sea.</title>
        <authorList>
            <person name="Ahmad T."/>
            <person name="Ishaq S.E."/>
            <person name="Wang F."/>
        </authorList>
    </citation>
    <scope>NUCLEOTIDE SEQUENCE</scope>
    <source>
        <strain evidence="5">LMO-M01</strain>
    </source>
</reference>
<dbReference type="KEGG" id="slom:PXH66_00005"/>
<keyword evidence="2" id="KW-0812">Transmembrane</keyword>
<dbReference type="EMBL" id="CP119075">
    <property type="protein sequence ID" value="WED65236.1"/>
    <property type="molecule type" value="Genomic_DNA"/>
</dbReference>
<dbReference type="InterPro" id="IPR003148">
    <property type="entry name" value="RCK_N"/>
</dbReference>
<dbReference type="GO" id="GO:0006813">
    <property type="term" value="P:potassium ion transport"/>
    <property type="evidence" value="ECO:0007669"/>
    <property type="project" value="InterPro"/>
</dbReference>
<dbReference type="InterPro" id="IPR036291">
    <property type="entry name" value="NAD(P)-bd_dom_sf"/>
</dbReference>
<feature type="transmembrane region" description="Helical" evidence="2">
    <location>
        <begin position="58"/>
        <end position="77"/>
    </location>
</feature>
<dbReference type="Gene3D" id="3.40.50.720">
    <property type="entry name" value="NAD(P)-binding Rossmann-like Domain"/>
    <property type="match status" value="2"/>
</dbReference>
<proteinExistence type="predicted"/>
<sequence>MKALTSVLATFLESRTSRHNLLTLGKLLLIFAVLVASFSVLFHVLMEHEGQHHTWITGFYWTLTVMSTLGFGDITFHTDTGRFFSLIVLGTGVVFLLVLLPFTFIEFFYTPWMKAQATARAPRELPAETENHVILTLHGPMTKILVRMLEKHHHPYFILVPTVAEALEMHERNIPVVVGDLSDPDTYRRLRIEQAAMVVTTRSDVINTNVTFSVREVSESVLVIASARSSAARDVLELAGVSHILSLEEMMGQALSRRVVSNAARAQIIGNRAELVIAETSAYGTTLVGQTVAESGLRPKTGLTVVGIWDHGQLVPAEPTSLIEEHTVFILAGTAPQVETFNTTFAVESPAAAKPASRVVIVGGGRVGRATARALDEREIAWTIIEKDATRVTHPENTQVGDASEFEVLVKAGMHEASSILITTHDDDTNIFLTIFYRKLRPRTQIISRCTHEGNVGRLHRAGADLVLSYASMSANSIYNYLRGSEALLLAEGVSLFSVPVPQALHGRTLTESQVPTLTGCSILAIESGDQRELNLSPGTIIPPTGELILIGSLAAEEKFLNAFPS</sequence>
<evidence type="ECO:0000259" key="3">
    <source>
        <dbReference type="PROSITE" id="PS51201"/>
    </source>
</evidence>
<protein>
    <submittedName>
        <fullName evidence="5">NAD-binding protein</fullName>
    </submittedName>
</protein>
<dbReference type="SUPFAM" id="SSF51735">
    <property type="entry name" value="NAD(P)-binding Rossmann-fold domains"/>
    <property type="match status" value="2"/>
</dbReference>
<dbReference type="GO" id="GO:0005886">
    <property type="term" value="C:plasma membrane"/>
    <property type="evidence" value="ECO:0007669"/>
    <property type="project" value="UniProtKB-SubCell"/>
</dbReference>
<dbReference type="PANTHER" id="PTHR43833">
    <property type="entry name" value="POTASSIUM CHANNEL PROTEIN 2-RELATED-RELATED"/>
    <property type="match status" value="1"/>
</dbReference>
<feature type="transmembrane region" description="Helical" evidence="2">
    <location>
        <begin position="27"/>
        <end position="46"/>
    </location>
</feature>
<dbReference type="Pfam" id="PF02254">
    <property type="entry name" value="TrkA_N"/>
    <property type="match status" value="2"/>
</dbReference>
<dbReference type="AlphaFoldDB" id="A0AAE9ZVZ6"/>
<feature type="transmembrane region" description="Helical" evidence="2">
    <location>
        <begin position="83"/>
        <end position="105"/>
    </location>
</feature>
<dbReference type="InterPro" id="IPR013099">
    <property type="entry name" value="K_chnl_dom"/>
</dbReference>
<gene>
    <name evidence="5" type="ORF">PXH66_00005</name>
</gene>
<evidence type="ECO:0000256" key="1">
    <source>
        <dbReference type="ARBA" id="ARBA00004651"/>
    </source>
</evidence>
<dbReference type="Gene3D" id="3.30.70.1450">
    <property type="entry name" value="Regulator of K+ conductance, C-terminal domain"/>
    <property type="match status" value="2"/>
</dbReference>
<keyword evidence="6" id="KW-1185">Reference proteome</keyword>
<dbReference type="Pfam" id="PF07885">
    <property type="entry name" value="Ion_trans_2"/>
    <property type="match status" value="1"/>
</dbReference>
<accession>A0AAE9ZVZ6</accession>
<name>A0AAE9ZVZ6_9BACT</name>
<evidence type="ECO:0000313" key="5">
    <source>
        <dbReference type="EMBL" id="WED65236.1"/>
    </source>
</evidence>
<dbReference type="InterPro" id="IPR036721">
    <property type="entry name" value="RCK_C_sf"/>
</dbReference>
<dbReference type="PANTHER" id="PTHR43833:SF9">
    <property type="entry name" value="POTASSIUM CHANNEL PROTEIN YUGO-RELATED"/>
    <property type="match status" value="1"/>
</dbReference>
<dbReference type="GO" id="GO:0008324">
    <property type="term" value="F:monoatomic cation transmembrane transporter activity"/>
    <property type="evidence" value="ECO:0007669"/>
    <property type="project" value="InterPro"/>
</dbReference>
<feature type="domain" description="RCK N-terminal" evidence="3">
    <location>
        <begin position="130"/>
        <end position="245"/>
    </location>
</feature>
<dbReference type="Gene3D" id="1.10.287.70">
    <property type="match status" value="1"/>
</dbReference>
<organism evidence="5 6">
    <name type="scientific">Synoicihabitans lomoniglobus</name>
    <dbReference type="NCBI Taxonomy" id="2909285"/>
    <lineage>
        <taxon>Bacteria</taxon>
        <taxon>Pseudomonadati</taxon>
        <taxon>Verrucomicrobiota</taxon>
        <taxon>Opitutia</taxon>
        <taxon>Opitutales</taxon>
        <taxon>Opitutaceae</taxon>
        <taxon>Synoicihabitans</taxon>
    </lineage>
</organism>
<dbReference type="InterPro" id="IPR006037">
    <property type="entry name" value="RCK_C"/>
</dbReference>
<dbReference type="InterPro" id="IPR050721">
    <property type="entry name" value="Trk_Ktr_HKT_K-transport"/>
</dbReference>
<dbReference type="PROSITE" id="PS51202">
    <property type="entry name" value="RCK_C"/>
    <property type="match status" value="1"/>
</dbReference>
<dbReference type="Pfam" id="PF02080">
    <property type="entry name" value="TrkA_C"/>
    <property type="match status" value="2"/>
</dbReference>
<keyword evidence="2" id="KW-1133">Transmembrane helix</keyword>
<evidence type="ECO:0000313" key="6">
    <source>
        <dbReference type="Proteomes" id="UP001218638"/>
    </source>
</evidence>
<feature type="domain" description="RCK N-terminal" evidence="3">
    <location>
        <begin position="356"/>
        <end position="469"/>
    </location>
</feature>
<dbReference type="RefSeq" id="WP_330928234.1">
    <property type="nucleotide sequence ID" value="NZ_CP119075.1"/>
</dbReference>
<feature type="domain" description="RCK C-terminal" evidence="4">
    <location>
        <begin position="261"/>
        <end position="347"/>
    </location>
</feature>
<evidence type="ECO:0000259" key="4">
    <source>
        <dbReference type="PROSITE" id="PS51202"/>
    </source>
</evidence>
<dbReference type="Proteomes" id="UP001218638">
    <property type="component" value="Chromosome"/>
</dbReference>
<dbReference type="SUPFAM" id="SSF81324">
    <property type="entry name" value="Voltage-gated potassium channels"/>
    <property type="match status" value="1"/>
</dbReference>
<dbReference type="PROSITE" id="PS51201">
    <property type="entry name" value="RCK_N"/>
    <property type="match status" value="2"/>
</dbReference>
<evidence type="ECO:0000256" key="2">
    <source>
        <dbReference type="SAM" id="Phobius"/>
    </source>
</evidence>
<comment type="subcellular location">
    <subcellularLocation>
        <location evidence="1">Cell membrane</location>
        <topology evidence="1">Multi-pass membrane protein</topology>
    </subcellularLocation>
</comment>
<dbReference type="SUPFAM" id="SSF116726">
    <property type="entry name" value="TrkA C-terminal domain-like"/>
    <property type="match status" value="2"/>
</dbReference>
<keyword evidence="2" id="KW-0472">Membrane</keyword>